<dbReference type="SUPFAM" id="SSF81301">
    <property type="entry name" value="Nucleotidyltransferase"/>
    <property type="match status" value="1"/>
</dbReference>
<evidence type="ECO:0000259" key="1">
    <source>
        <dbReference type="Pfam" id="PF01909"/>
    </source>
</evidence>
<dbReference type="Proteomes" id="UP000750197">
    <property type="component" value="Unassembled WGS sequence"/>
</dbReference>
<sequence>MTLNTYPTENHSRAASKFVELFSSEKRIVAILLVGSCARGSASPDSCLDITVMTDDERDADVFAKHVESIWNTTEESSELQRTGRFSNLDLNFTDGKFRPGKRGWTSGPDSFEIEVGNTYVYSVPLFDRDGAFEERGRAFLPYYDDELRKERLADIEKYFYNNLDHIPLYVRRGLYFQGLERLINASREYLQGLFVYSRIYPISYDKWIRFQLVDILKRSDIYSELVEMFQIKRIESNELIDKSARLREMAERDLGFSDLG</sequence>
<dbReference type="AlphaFoldDB" id="A0A8J7YMY9"/>
<gene>
    <name evidence="2" type="ORF">KIY12_03185</name>
</gene>
<evidence type="ECO:0000313" key="2">
    <source>
        <dbReference type="EMBL" id="MBX8643715.1"/>
    </source>
</evidence>
<proteinExistence type="predicted"/>
<dbReference type="Gene3D" id="3.30.460.10">
    <property type="entry name" value="Beta Polymerase, domain 2"/>
    <property type="match status" value="1"/>
</dbReference>
<feature type="domain" description="Polymerase nucleotidyl transferase" evidence="1">
    <location>
        <begin position="17"/>
        <end position="67"/>
    </location>
</feature>
<accession>A0A8J7YMY9</accession>
<dbReference type="EMBL" id="JAHEAC010000017">
    <property type="protein sequence ID" value="MBX8643715.1"/>
    <property type="molecule type" value="Genomic_DNA"/>
</dbReference>
<dbReference type="GO" id="GO:0016779">
    <property type="term" value="F:nucleotidyltransferase activity"/>
    <property type="evidence" value="ECO:0007669"/>
    <property type="project" value="InterPro"/>
</dbReference>
<dbReference type="InterPro" id="IPR043519">
    <property type="entry name" value="NT_sf"/>
</dbReference>
<reference evidence="2" key="1">
    <citation type="submission" date="2021-05" db="EMBL/GenBank/DDBJ databases">
        <title>Genomic insights into ecological role and evolution of a novel Thermoplasmata order Candidatus Sysuiplasmatales.</title>
        <authorList>
            <person name="Yuan Y."/>
        </authorList>
    </citation>
    <scope>NUCLEOTIDE SEQUENCE</scope>
    <source>
        <strain evidence="2">TUT19-bin139</strain>
    </source>
</reference>
<evidence type="ECO:0000313" key="3">
    <source>
        <dbReference type="Proteomes" id="UP000750197"/>
    </source>
</evidence>
<dbReference type="CDD" id="cd05403">
    <property type="entry name" value="NT_KNTase_like"/>
    <property type="match status" value="1"/>
</dbReference>
<dbReference type="InterPro" id="IPR002934">
    <property type="entry name" value="Polymerase_NTP_transf_dom"/>
</dbReference>
<protein>
    <submittedName>
        <fullName evidence="2">Nucleotidyltransferase domain-containing protein</fullName>
    </submittedName>
</protein>
<organism evidence="2 3">
    <name type="scientific">Candidatus Sysuiplasma superficiale</name>
    <dbReference type="NCBI Taxonomy" id="2823368"/>
    <lineage>
        <taxon>Archaea</taxon>
        <taxon>Methanobacteriati</taxon>
        <taxon>Thermoplasmatota</taxon>
        <taxon>Thermoplasmata</taxon>
        <taxon>Candidatus Sysuiplasmatales</taxon>
        <taxon>Candidatus Sysuiplasmataceae</taxon>
        <taxon>Candidatus Sysuiplasma</taxon>
    </lineage>
</organism>
<dbReference type="Pfam" id="PF01909">
    <property type="entry name" value="NTP_transf_2"/>
    <property type="match status" value="1"/>
</dbReference>
<comment type="caution">
    <text evidence="2">The sequence shown here is derived from an EMBL/GenBank/DDBJ whole genome shotgun (WGS) entry which is preliminary data.</text>
</comment>
<name>A0A8J7YMY9_9ARCH</name>